<dbReference type="RefSeq" id="YP_009799032.1">
    <property type="nucleotide sequence ID" value="NC_047934.1"/>
</dbReference>
<dbReference type="KEGG" id="vg:54989511"/>
<accession>A0A2C9CZT9</accession>
<feature type="region of interest" description="Disordered" evidence="1">
    <location>
        <begin position="1"/>
        <end position="44"/>
    </location>
</feature>
<name>A0A2C9CZT9_9CAUD</name>
<proteinExistence type="predicted"/>
<evidence type="ECO:0000313" key="2">
    <source>
        <dbReference type="EMBL" id="SOL37500.1"/>
    </source>
</evidence>
<dbReference type="InterPro" id="IPR013232">
    <property type="entry name" value="Phage_T7_Gp1.1"/>
</dbReference>
<gene>
    <name evidence="2" type="primary">g004</name>
</gene>
<evidence type="ECO:0000313" key="3">
    <source>
        <dbReference type="Proteomes" id="UP000240303"/>
    </source>
</evidence>
<evidence type="ECO:0008006" key="4">
    <source>
        <dbReference type="Google" id="ProtNLM"/>
    </source>
</evidence>
<reference evidence="3" key="1">
    <citation type="submission" date="2017-10" db="EMBL/GenBank/DDBJ databases">
        <authorList>
            <person name="Skurnik M."/>
        </authorList>
    </citation>
    <scope>NUCLEOTIDE SEQUENCE [LARGE SCALE GENOMIC DNA]</scope>
</reference>
<organism evidence="2 3">
    <name type="scientific">Yersinia phage fPS-9</name>
    <dbReference type="NCBI Taxonomy" id="2052746"/>
    <lineage>
        <taxon>Viruses</taxon>
        <taxon>Duplodnaviria</taxon>
        <taxon>Heunggongvirae</taxon>
        <taxon>Uroviricota</taxon>
        <taxon>Caudoviricetes</taxon>
        <taxon>Autographivirales</taxon>
        <taxon>Autotranscriptaviridae</taxon>
        <taxon>Studiervirinae</taxon>
        <taxon>Helsettvirus</taxon>
        <taxon>Helsettvirus fPS9</taxon>
    </lineage>
</organism>
<dbReference type="GeneID" id="54989511"/>
<feature type="compositionally biased region" description="Basic and acidic residues" evidence="1">
    <location>
        <begin position="33"/>
        <end position="44"/>
    </location>
</feature>
<evidence type="ECO:0000256" key="1">
    <source>
        <dbReference type="SAM" id="MobiDB-lite"/>
    </source>
</evidence>
<protein>
    <recommendedName>
        <fullName evidence="4">Phage protein</fullName>
    </recommendedName>
</protein>
<dbReference type="EMBL" id="LT960606">
    <property type="protein sequence ID" value="SOL37500.1"/>
    <property type="molecule type" value="Genomic_DNA"/>
</dbReference>
<dbReference type="Pfam" id="PF08200">
    <property type="entry name" value="Phage_T7_1_1"/>
    <property type="match status" value="1"/>
</dbReference>
<dbReference type="Proteomes" id="UP000240303">
    <property type="component" value="Segment"/>
</dbReference>
<keyword evidence="3" id="KW-1185">Reference proteome</keyword>
<sequence>MNRTNFERVVSTKNSKSLEEQAKGRKFNKTKRGNSDKRNWQEEE</sequence>